<dbReference type="Pfam" id="PF02260">
    <property type="entry name" value="FATC"/>
    <property type="match status" value="1"/>
</dbReference>
<dbReference type="InterPro" id="IPR011990">
    <property type="entry name" value="TPR-like_helical_dom_sf"/>
</dbReference>
<dbReference type="Pfam" id="PF23593">
    <property type="entry name" value="HEAT_ATR"/>
    <property type="match status" value="1"/>
</dbReference>
<keyword evidence="6" id="KW-0547">Nucleotide-binding</keyword>
<evidence type="ECO:0000256" key="12">
    <source>
        <dbReference type="ARBA" id="ARBA00024420"/>
    </source>
</evidence>
<dbReference type="EMBL" id="JAMWBK010000004">
    <property type="protein sequence ID" value="KAJ8905529.1"/>
    <property type="molecule type" value="Genomic_DNA"/>
</dbReference>
<dbReference type="Pfam" id="PF02259">
    <property type="entry name" value="FAT"/>
    <property type="match status" value="1"/>
</dbReference>
<dbReference type="PROSITE" id="PS51190">
    <property type="entry name" value="FATC"/>
    <property type="match status" value="1"/>
</dbReference>
<dbReference type="GO" id="GO:0005634">
    <property type="term" value="C:nucleus"/>
    <property type="evidence" value="ECO:0007669"/>
    <property type="project" value="UniProtKB-SubCell"/>
</dbReference>
<dbReference type="InterPro" id="IPR036940">
    <property type="entry name" value="PI3/4_kinase_cat_sf"/>
</dbReference>
<keyword evidence="4" id="KW-0723">Serine/threonine-protein kinase</keyword>
<dbReference type="GO" id="GO:0006281">
    <property type="term" value="P:DNA repair"/>
    <property type="evidence" value="ECO:0007669"/>
    <property type="project" value="UniProtKB-KW"/>
</dbReference>
<dbReference type="Proteomes" id="UP001157974">
    <property type="component" value="Unassembled WGS sequence"/>
</dbReference>
<keyword evidence="11" id="KW-0539">Nucleus</keyword>
<protein>
    <recommendedName>
        <fullName evidence="12">Serine/threonine-protein kinase ATR</fullName>
        <ecNumber evidence="3">2.7.11.1</ecNumber>
    </recommendedName>
</protein>
<dbReference type="Pfam" id="PF08064">
    <property type="entry name" value="UME"/>
    <property type="match status" value="1"/>
</dbReference>
<name>A0AAV8UU15_9RHOD</name>
<evidence type="ECO:0000256" key="4">
    <source>
        <dbReference type="ARBA" id="ARBA00022527"/>
    </source>
</evidence>
<evidence type="ECO:0000256" key="1">
    <source>
        <dbReference type="ARBA" id="ARBA00004123"/>
    </source>
</evidence>
<dbReference type="InterPro" id="IPR014009">
    <property type="entry name" value="PIK_FAT"/>
</dbReference>
<reference evidence="16 17" key="1">
    <citation type="journal article" date="2023" name="Nat. Commun.">
        <title>Origin of minicircular mitochondrial genomes in red algae.</title>
        <authorList>
            <person name="Lee Y."/>
            <person name="Cho C.H."/>
            <person name="Lee Y.M."/>
            <person name="Park S.I."/>
            <person name="Yang J.H."/>
            <person name="West J.A."/>
            <person name="Bhattacharya D."/>
            <person name="Yoon H.S."/>
        </authorList>
    </citation>
    <scope>NUCLEOTIDE SEQUENCE [LARGE SCALE GENOMIC DNA]</scope>
    <source>
        <strain evidence="16 17">CCMP1338</strain>
        <tissue evidence="16">Whole cell</tissue>
    </source>
</reference>
<evidence type="ECO:0000259" key="15">
    <source>
        <dbReference type="PROSITE" id="PS51190"/>
    </source>
</evidence>
<dbReference type="InterPro" id="IPR000403">
    <property type="entry name" value="PI3/4_kinase_cat_dom"/>
</dbReference>
<dbReference type="Gene3D" id="3.30.1010.10">
    <property type="entry name" value="Phosphatidylinositol 3-kinase Catalytic Subunit, Chain A, domain 4"/>
    <property type="match status" value="1"/>
</dbReference>
<feature type="domain" description="FAT" evidence="14">
    <location>
        <begin position="1445"/>
        <end position="2013"/>
    </location>
</feature>
<dbReference type="SMART" id="SM00146">
    <property type="entry name" value="PI3Kc"/>
    <property type="match status" value="1"/>
</dbReference>
<feature type="domain" description="FATC" evidence="15">
    <location>
        <begin position="2420"/>
        <end position="2452"/>
    </location>
</feature>
<evidence type="ECO:0000256" key="8">
    <source>
        <dbReference type="ARBA" id="ARBA00022777"/>
    </source>
</evidence>
<keyword evidence="8" id="KW-0418">Kinase</keyword>
<dbReference type="GO" id="GO:0000723">
    <property type="term" value="P:telomere maintenance"/>
    <property type="evidence" value="ECO:0007669"/>
    <property type="project" value="TreeGrafter"/>
</dbReference>
<dbReference type="Gene3D" id="1.25.40.10">
    <property type="entry name" value="Tetratricopeptide repeat domain"/>
    <property type="match status" value="1"/>
</dbReference>
<keyword evidence="10" id="KW-0234">DNA repair</keyword>
<dbReference type="SUPFAM" id="SSF48371">
    <property type="entry name" value="ARM repeat"/>
    <property type="match status" value="2"/>
</dbReference>
<evidence type="ECO:0000313" key="17">
    <source>
        <dbReference type="Proteomes" id="UP001157974"/>
    </source>
</evidence>
<dbReference type="SMART" id="SM01343">
    <property type="entry name" value="FATC"/>
    <property type="match status" value="1"/>
</dbReference>
<evidence type="ECO:0000259" key="14">
    <source>
        <dbReference type="PROSITE" id="PS51189"/>
    </source>
</evidence>
<organism evidence="16 17">
    <name type="scientific">Rhodosorus marinus</name>
    <dbReference type="NCBI Taxonomy" id="101924"/>
    <lineage>
        <taxon>Eukaryota</taxon>
        <taxon>Rhodophyta</taxon>
        <taxon>Stylonematophyceae</taxon>
        <taxon>Stylonematales</taxon>
        <taxon>Stylonemataceae</taxon>
        <taxon>Rhodosorus</taxon>
    </lineage>
</organism>
<dbReference type="Pfam" id="PF00454">
    <property type="entry name" value="PI3_PI4_kinase"/>
    <property type="match status" value="1"/>
</dbReference>
<dbReference type="PROSITE" id="PS51189">
    <property type="entry name" value="FAT"/>
    <property type="match status" value="1"/>
</dbReference>
<gene>
    <name evidence="16" type="ORF">NDN08_002036</name>
</gene>
<dbReference type="InterPro" id="IPR003152">
    <property type="entry name" value="FATC_dom"/>
</dbReference>
<dbReference type="Pfam" id="PF25030">
    <property type="entry name" value="M-HEAT_ATR"/>
    <property type="match status" value="1"/>
</dbReference>
<dbReference type="PROSITE" id="PS50290">
    <property type="entry name" value="PI3_4_KINASE_3"/>
    <property type="match status" value="1"/>
</dbReference>
<dbReference type="SMART" id="SM00802">
    <property type="entry name" value="UME"/>
    <property type="match status" value="1"/>
</dbReference>
<comment type="caution">
    <text evidence="16">The sequence shown here is derived from an EMBL/GenBank/DDBJ whole genome shotgun (WGS) entry which is preliminary data.</text>
</comment>
<dbReference type="InterPro" id="IPR056802">
    <property type="entry name" value="ATR-like_M-HEAT"/>
</dbReference>
<dbReference type="PANTHER" id="PTHR11139">
    <property type="entry name" value="ATAXIA TELANGIECTASIA MUTATED ATM -RELATED"/>
    <property type="match status" value="1"/>
</dbReference>
<evidence type="ECO:0000256" key="11">
    <source>
        <dbReference type="ARBA" id="ARBA00023242"/>
    </source>
</evidence>
<dbReference type="Gene3D" id="1.25.10.10">
    <property type="entry name" value="Leucine-rich Repeat Variant"/>
    <property type="match status" value="1"/>
</dbReference>
<evidence type="ECO:0000259" key="13">
    <source>
        <dbReference type="PROSITE" id="PS50290"/>
    </source>
</evidence>
<dbReference type="InterPro" id="IPR003151">
    <property type="entry name" value="PIK-rel_kinase_FAT"/>
</dbReference>
<evidence type="ECO:0000256" key="3">
    <source>
        <dbReference type="ARBA" id="ARBA00012513"/>
    </source>
</evidence>
<dbReference type="InterPro" id="IPR050517">
    <property type="entry name" value="DDR_Repair_Kinase"/>
</dbReference>
<accession>A0AAV8UU15</accession>
<evidence type="ECO:0000256" key="5">
    <source>
        <dbReference type="ARBA" id="ARBA00022679"/>
    </source>
</evidence>
<comment type="similarity">
    <text evidence="2">Belongs to the PI3/PI4-kinase family. ATM subfamily.</text>
</comment>
<dbReference type="InterPro" id="IPR011009">
    <property type="entry name" value="Kinase-like_dom_sf"/>
</dbReference>
<dbReference type="EC" id="2.7.11.1" evidence="3"/>
<dbReference type="CDD" id="cd00892">
    <property type="entry name" value="PIKKc_ATR"/>
    <property type="match status" value="1"/>
</dbReference>
<dbReference type="GO" id="GO:0005524">
    <property type="term" value="F:ATP binding"/>
    <property type="evidence" value="ECO:0007669"/>
    <property type="project" value="UniProtKB-KW"/>
</dbReference>
<dbReference type="PANTHER" id="PTHR11139:SF69">
    <property type="entry name" value="SERINE_THREONINE-PROTEIN KINASE ATR"/>
    <property type="match status" value="1"/>
</dbReference>
<sequence>MEDGKLVITALRKVLALLRKGEHVEEALQGLAGVQQAARDFPSQLKSTGPVLPELYDSAINTLTEERAVRSCIDTLVAIASALSYVQAEAYNVERIVTMAASLLSSERDDADDKLWKVEYLISQFLNTARTWFMCRSDIRRDLLKCCLRSISSSKSSEKLLGRALLLKALVRVEVTLQPGGIGVYLGEIVAKLKSQFTKSNNKRALSCACTLISVMEDLCVHDFSDGLAALATVFSSSTGSGGLFIGTEQIAEVSELRRGISSCMIAICVHARDSTEKMRALNFCLETVRLHYLPIMGNVKDINFLSPLSTALNESHGVLKPKVAVESYLAVALHRELQVCAQSVEDICRPPSSVTLNLQERANSLLSLGSCLTKLDSPLPFPVGDLYRESTAVVLLRLSGSLGTNGDPKVVKDTCLMLLSLCDVLCQFSGENTAVHVIVEALIAVFNSGNDFQARKVSTVVRRLVPPKSPDDAERLIHLAESALGHAGESRNLDLLACGVHILKTVAASDNEQEREIVPELIRKNMATACALMDDNTSFDLDPTTLSCFANILCASSLCPALIGGGNCRGGCPFDIWQALYQRVEVAAHNFVQPKGLIYLHGAGKLTIHADPMTVSTLSSLAHAALENLWSINSTIRKSAAASADSILPLSRRISFSAGKQDGMMIGTEESTDTVVSERESLLWSFVERLRSASELAPLEAYVDALRYLCMLTEPRELHAIAFDLLLSEVVLDIKDPAGRSMSAYEALANVAKKSSTKKKSAAAIAETLRLAFPQVLPLFVHRMLADDDEIADIFSTLADLDISEFWSDVPRYVLPSLVRTADDESINGLAKRLEKSAEEVIRQNLPSCLAKSLLSRGTKARRLLESFTKSSLSELIDENESEITKTLVWELGGSQNDRALRALESIAGQESLKDLLSRNFLRVVDSLNVRLFASKVKADRPRALRAMNHMFPLCAGEVHLFIPKVMATLKLAIEVEDTKVKDEAQQAWATFLGCLTPKQAGPNLISIMEILLPRFSTVGDDIIKSIQGFVEGTLQGDENGDQIAELHLLLDEFTATKREYFATIFSTTPARKFTIQWLTSKATGHENSKLRQAALGSLRRQLIEHRTSIMSDPYLPTLINKVLKSLSFRDEKYRQICVEVLAEIGAPDPQTINNESSPMLRAQRQQIGTSVPESSADLARVLLCKYLVPILRRGESRGGGDQQNQAGFSIQEILRMHGCTPMTPSLAELSDSSMMMSTAAEVEDDMQQADARPRDGVAFWRSLPENIRASVKPYLEANFETTFRNGGGRELSQRLSDRLRIMKPGMKTSAWVKEFTARIIDALGNQDTAGTAEVLIASRVVIRNDYGTGFFCLPHAIAALVEDSNSEEVVKSIAAELLEALKHDRESIQVTFSVVDTIQSICDLKSDANVLRQKKAGLRPEAKETLLDSLSPASEATFLPRNRLAQAAKAVSASARVVLYMEESRRGQRSDTHISASEVRLLEEAYADLEDLDDLIGVASLRESQTVEEKILKAESLGNFDDQLTYLEQLLSIDPNDINANGRYLQCLKLLGHWESMLVHSRWLMQNCASHDVAREIAPFASEAARRLSRWDVLEEVHSRSFTLRQNAVPWEAKYEKHLGEMFLGFRRHEESLVIRGFNDAVKTLTQPLASASLVGYRQAADLLSKAHCALVVLDSAKGEHEPLLACVDDRIEAMSPSLRFREPVLACRIASLQLLGKRYEAGEMFIKLAKLARKSGNPGAAMAASNRALSMGAENAVVEIAKLQFIKGHKRDAINMLSKEIIRSEECLSENDGDAKSRLATLRLRLGRWSEITKSTAPSEILDNYRNAAFLAPDSEKPSYMLGRYFDVLLTETLQAPIEKPGSLLPAGARAQPMLPAEFSAREGTASSAFEYLPYILENWSNSLHLSVRYIHQVLPRMLTLWFSFYELTNGEVSAAARPSHELQKKVRQGMKEVVEKLPKSVWLTTMPQLLSRLLHPSEQVVQVLMDLLASLVAAYPDQALWYVVPVTRSADSERAARARSIVKSAVSLAKSKRATEVLGAGGTLVKELIRVCIQGAPQRTRMIKASSALKGLLRLFPSPVAIPTQKALSCQPESFVDGDSHVRFQGVDEEVVLMPSLMKPKKVSFRGSDGRKYVFLCKREDSGDMRKDARLMDFARVVNRLLNKDSQSKQRSLSLRTYEVLPLNEECGLVEWVDNLVSIRAAYLNMYRSKGFTTSFQEIIKAKEVKTCSDVEFFDEFVTPLFPVMLHSFFVRKYRDPSTWLEARRRFTRSVAVWSMTGYIVGLGDRHGENITIEMSTGTCVHVDFACMFDKGLTLKVPELVPFRLTRNLIDAMGIHAPEGAFRRVSEMSLACLRQNKETLMSVLETFLHDPLVEWNTSSLSKGKASSSKPNAKNAYAVRTLRAVEMKLEGIVGSGLALSIEGQVQRLIHEATSSENLSKMYAGWMAWV</sequence>
<evidence type="ECO:0000313" key="16">
    <source>
        <dbReference type="EMBL" id="KAJ8905529.1"/>
    </source>
</evidence>
<comment type="subcellular location">
    <subcellularLocation>
        <location evidence="1">Nucleus</location>
    </subcellularLocation>
</comment>
<keyword evidence="7" id="KW-0227">DNA damage</keyword>
<dbReference type="InterPro" id="IPR016024">
    <property type="entry name" value="ARM-type_fold"/>
</dbReference>
<dbReference type="Gene3D" id="1.10.1070.11">
    <property type="entry name" value="Phosphatidylinositol 3-/4-kinase, catalytic domain"/>
    <property type="match status" value="1"/>
</dbReference>
<dbReference type="InterPro" id="IPR011989">
    <property type="entry name" value="ARM-like"/>
</dbReference>
<dbReference type="SUPFAM" id="SSF56112">
    <property type="entry name" value="Protein kinase-like (PK-like)"/>
    <property type="match status" value="1"/>
</dbReference>
<feature type="domain" description="PI3K/PI4K catalytic" evidence="13">
    <location>
        <begin position="2111"/>
        <end position="2419"/>
    </location>
</feature>
<evidence type="ECO:0000256" key="6">
    <source>
        <dbReference type="ARBA" id="ARBA00022741"/>
    </source>
</evidence>
<evidence type="ECO:0000256" key="9">
    <source>
        <dbReference type="ARBA" id="ARBA00022840"/>
    </source>
</evidence>
<dbReference type="GO" id="GO:0000077">
    <property type="term" value="P:DNA damage checkpoint signaling"/>
    <property type="evidence" value="ECO:0007669"/>
    <property type="project" value="TreeGrafter"/>
</dbReference>
<evidence type="ECO:0000256" key="10">
    <source>
        <dbReference type="ARBA" id="ARBA00023204"/>
    </source>
</evidence>
<dbReference type="InterPro" id="IPR012993">
    <property type="entry name" value="UME"/>
</dbReference>
<dbReference type="PROSITE" id="PS00916">
    <property type="entry name" value="PI3_4_KINASE_2"/>
    <property type="match status" value="1"/>
</dbReference>
<dbReference type="GO" id="GO:0004674">
    <property type="term" value="F:protein serine/threonine kinase activity"/>
    <property type="evidence" value="ECO:0007669"/>
    <property type="project" value="UniProtKB-KW"/>
</dbReference>
<evidence type="ECO:0000256" key="2">
    <source>
        <dbReference type="ARBA" id="ARBA00010769"/>
    </source>
</evidence>
<dbReference type="GO" id="GO:0005694">
    <property type="term" value="C:chromosome"/>
    <property type="evidence" value="ECO:0007669"/>
    <property type="project" value="TreeGrafter"/>
</dbReference>
<keyword evidence="9" id="KW-0067">ATP-binding</keyword>
<keyword evidence="17" id="KW-1185">Reference proteome</keyword>
<evidence type="ECO:0000256" key="7">
    <source>
        <dbReference type="ARBA" id="ARBA00022763"/>
    </source>
</evidence>
<keyword evidence="5" id="KW-0808">Transferase</keyword>
<proteinExistence type="inferred from homology"/>
<dbReference type="InterPro" id="IPR057564">
    <property type="entry name" value="HEAT_ATR"/>
</dbReference>
<dbReference type="InterPro" id="IPR018936">
    <property type="entry name" value="PI3/4_kinase_CS"/>
</dbReference>